<evidence type="ECO:0000313" key="3">
    <source>
        <dbReference type="Proteomes" id="UP000003392"/>
    </source>
</evidence>
<sequence>MQPVNDIPKITDINRTNIFNLTLLIFLLVCLTNLSVS</sequence>
<name>A0ABC9QU38_HELPX</name>
<gene>
    <name evidence="2" type="ORF">HPHPP13B_0103</name>
</gene>
<keyword evidence="1" id="KW-1133">Transmembrane helix</keyword>
<dbReference type="Proteomes" id="UP000003392">
    <property type="component" value="Unassembled WGS sequence"/>
</dbReference>
<evidence type="ECO:0000313" key="2">
    <source>
        <dbReference type="EMBL" id="EJC34800.1"/>
    </source>
</evidence>
<keyword evidence="1" id="KW-0812">Transmembrane</keyword>
<dbReference type="AlphaFoldDB" id="A0ABC9QU38"/>
<keyword evidence="1" id="KW-0472">Membrane</keyword>
<accession>A0ABC9QU38</accession>
<dbReference type="EMBL" id="AKQI01000002">
    <property type="protein sequence ID" value="EJC34800.1"/>
    <property type="molecule type" value="Genomic_DNA"/>
</dbReference>
<feature type="transmembrane region" description="Helical" evidence="1">
    <location>
        <begin position="18"/>
        <end position="36"/>
    </location>
</feature>
<proteinExistence type="predicted"/>
<organism evidence="2 3">
    <name type="scientific">Helicobacter pylori Hp P-13b</name>
    <dbReference type="NCBI Taxonomy" id="992107"/>
    <lineage>
        <taxon>Bacteria</taxon>
        <taxon>Pseudomonadati</taxon>
        <taxon>Campylobacterota</taxon>
        <taxon>Epsilonproteobacteria</taxon>
        <taxon>Campylobacterales</taxon>
        <taxon>Helicobacteraceae</taxon>
        <taxon>Helicobacter</taxon>
    </lineage>
</organism>
<evidence type="ECO:0000256" key="1">
    <source>
        <dbReference type="SAM" id="Phobius"/>
    </source>
</evidence>
<comment type="caution">
    <text evidence="2">The sequence shown here is derived from an EMBL/GenBank/DDBJ whole genome shotgun (WGS) entry which is preliminary data.</text>
</comment>
<protein>
    <submittedName>
        <fullName evidence="2">Membrane protein</fullName>
    </submittedName>
</protein>
<reference evidence="2 3" key="1">
    <citation type="submission" date="2012-05" db="EMBL/GenBank/DDBJ databases">
        <title>Genome sequence of Helicobacter pylori Hp P-13b.</title>
        <authorList>
            <person name="Blanchard T.G."/>
            <person name="Czinn S.J."/>
            <person name="McCracken C."/>
            <person name="Abolude K."/>
            <person name="Maroo A."/>
            <person name="Santana-Cruz I."/>
            <person name="Tallon L.J."/>
            <person name="Ficke F.W.F."/>
        </authorList>
    </citation>
    <scope>NUCLEOTIDE SEQUENCE [LARGE SCALE GENOMIC DNA]</scope>
    <source>
        <strain evidence="2 3">Hp P-13b</strain>
    </source>
</reference>